<dbReference type="Pfam" id="PF00575">
    <property type="entry name" value="S1"/>
    <property type="match status" value="4"/>
</dbReference>
<evidence type="ECO:0000313" key="6">
    <source>
        <dbReference type="EMBL" id="TMI88168.1"/>
    </source>
</evidence>
<dbReference type="InterPro" id="IPR050437">
    <property type="entry name" value="Ribos_protein_bS1-like"/>
</dbReference>
<dbReference type="CDD" id="cd05688">
    <property type="entry name" value="S1_RPS1_repeat_ec3"/>
    <property type="match status" value="1"/>
</dbReference>
<keyword evidence="2" id="KW-0689">Ribosomal protein</keyword>
<dbReference type="PANTHER" id="PTHR10724:SF7">
    <property type="entry name" value="SMALL RIBOSOMAL SUBUNIT PROTEIN BS1C"/>
    <property type="match status" value="1"/>
</dbReference>
<evidence type="ECO:0000256" key="1">
    <source>
        <dbReference type="ARBA" id="ARBA00006767"/>
    </source>
</evidence>
<name>A0A537JX99_9BACT</name>
<feature type="domain" description="S1 motif" evidence="5">
    <location>
        <begin position="25"/>
        <end position="92"/>
    </location>
</feature>
<dbReference type="GO" id="GO:0006412">
    <property type="term" value="P:translation"/>
    <property type="evidence" value="ECO:0007669"/>
    <property type="project" value="TreeGrafter"/>
</dbReference>
<evidence type="ECO:0000256" key="3">
    <source>
        <dbReference type="ARBA" id="ARBA00023274"/>
    </source>
</evidence>
<evidence type="ECO:0000256" key="2">
    <source>
        <dbReference type="ARBA" id="ARBA00022980"/>
    </source>
</evidence>
<dbReference type="InterPro" id="IPR035104">
    <property type="entry name" value="Ribosomal_protein_S1-like"/>
</dbReference>
<sequence length="427" mass="46270">MPEEKTAAPQVEDMDISRMPALAERQIVQGIVVRVDSDGVLVDVGAKSEGFISPKELSARGDVVEGIAVGDRIDVYVLKVEGDEGNILLSKKRADLALAWDRIQRAFETGTVLHAMVVDKVKGGLVVDLGMRGFVPGSHVDLSQAKGRQFDTLVGQSLPLKVIEVDRPKGRVILSHKNAVAVERAKARESVLTSLEEGQVREGVVRRLADFGAFVDLGGIDGLLPISEMSWTYIKHPSEVVRRGQHINVAVLKIDRAAGRISLGLKHILPDPWQHLGETYRPGQTVSGKVVRTVASGAFVRLTEVDAFIPISELAEKRVQKVQDVLEVGQTVEALVTEIRPDERRMILSLRRLARERERARVKDYIGAQSDERRVTIGDIAGELLRQVVTAPAAGASERTQESAPSPDAAPPRPVPADGPSAGGPSD</sequence>
<evidence type="ECO:0000256" key="4">
    <source>
        <dbReference type="SAM" id="MobiDB-lite"/>
    </source>
</evidence>
<keyword evidence="3" id="KW-0687">Ribonucleoprotein</keyword>
<dbReference type="PROSITE" id="PS50126">
    <property type="entry name" value="S1"/>
    <property type="match status" value="4"/>
</dbReference>
<comment type="caution">
    <text evidence="6">The sequence shown here is derived from an EMBL/GenBank/DDBJ whole genome shotgun (WGS) entry which is preliminary data.</text>
</comment>
<feature type="domain" description="S1 motif" evidence="5">
    <location>
        <begin position="110"/>
        <end position="177"/>
    </location>
</feature>
<dbReference type="SUPFAM" id="SSF50249">
    <property type="entry name" value="Nucleic acid-binding proteins"/>
    <property type="match status" value="4"/>
</dbReference>
<accession>A0A537JX99</accession>
<feature type="domain" description="S1 motif" evidence="5">
    <location>
        <begin position="283"/>
        <end position="351"/>
    </location>
</feature>
<dbReference type="AlphaFoldDB" id="A0A537JX99"/>
<feature type="region of interest" description="Disordered" evidence="4">
    <location>
        <begin position="391"/>
        <end position="427"/>
    </location>
</feature>
<dbReference type="GO" id="GO:0003729">
    <property type="term" value="F:mRNA binding"/>
    <property type="evidence" value="ECO:0007669"/>
    <property type="project" value="TreeGrafter"/>
</dbReference>
<feature type="domain" description="S1 motif" evidence="5">
    <location>
        <begin position="198"/>
        <end position="266"/>
    </location>
</feature>
<protein>
    <submittedName>
        <fullName evidence="6">S1 RNA-binding domain-containing protein</fullName>
    </submittedName>
</protein>
<dbReference type="Proteomes" id="UP000318509">
    <property type="component" value="Unassembled WGS sequence"/>
</dbReference>
<proteinExistence type="inferred from homology"/>
<comment type="similarity">
    <text evidence="1">Belongs to the bacterial ribosomal protein bS1 family.</text>
</comment>
<dbReference type="InterPro" id="IPR012340">
    <property type="entry name" value="NA-bd_OB-fold"/>
</dbReference>
<evidence type="ECO:0000313" key="7">
    <source>
        <dbReference type="Proteomes" id="UP000318509"/>
    </source>
</evidence>
<dbReference type="CDD" id="cd04465">
    <property type="entry name" value="S1_RPS1_repeat_ec2_hs2"/>
    <property type="match status" value="1"/>
</dbReference>
<feature type="compositionally biased region" description="Pro residues" evidence="4">
    <location>
        <begin position="408"/>
        <end position="417"/>
    </location>
</feature>
<dbReference type="GO" id="GO:0003735">
    <property type="term" value="F:structural constituent of ribosome"/>
    <property type="evidence" value="ECO:0007669"/>
    <property type="project" value="TreeGrafter"/>
</dbReference>
<dbReference type="EMBL" id="VBAK01000144">
    <property type="protein sequence ID" value="TMI88168.1"/>
    <property type="molecule type" value="Genomic_DNA"/>
</dbReference>
<organism evidence="6 7">
    <name type="scientific">Candidatus Segetimicrobium genomatis</name>
    <dbReference type="NCBI Taxonomy" id="2569760"/>
    <lineage>
        <taxon>Bacteria</taxon>
        <taxon>Bacillati</taxon>
        <taxon>Candidatus Sysuimicrobiota</taxon>
        <taxon>Candidatus Sysuimicrobiia</taxon>
        <taxon>Candidatus Sysuimicrobiales</taxon>
        <taxon>Candidatus Segetimicrobiaceae</taxon>
        <taxon>Candidatus Segetimicrobium</taxon>
    </lineage>
</organism>
<dbReference type="PANTHER" id="PTHR10724">
    <property type="entry name" value="30S RIBOSOMAL PROTEIN S1"/>
    <property type="match status" value="1"/>
</dbReference>
<dbReference type="InterPro" id="IPR003029">
    <property type="entry name" value="S1_domain"/>
</dbReference>
<gene>
    <name evidence="6" type="ORF">E6H00_13495</name>
</gene>
<reference evidence="6 7" key="1">
    <citation type="journal article" date="2019" name="Nat. Microbiol.">
        <title>Mediterranean grassland soil C-N compound turnover is dependent on rainfall and depth, and is mediated by genomically divergent microorganisms.</title>
        <authorList>
            <person name="Diamond S."/>
            <person name="Andeer P.F."/>
            <person name="Li Z."/>
            <person name="Crits-Christoph A."/>
            <person name="Burstein D."/>
            <person name="Anantharaman K."/>
            <person name="Lane K.R."/>
            <person name="Thomas B.C."/>
            <person name="Pan C."/>
            <person name="Northen T.R."/>
            <person name="Banfield J.F."/>
        </authorList>
    </citation>
    <scope>NUCLEOTIDE SEQUENCE [LARGE SCALE GENOMIC DNA]</scope>
    <source>
        <strain evidence="6">NP_3</strain>
    </source>
</reference>
<evidence type="ECO:0000259" key="5">
    <source>
        <dbReference type="PROSITE" id="PS50126"/>
    </source>
</evidence>
<dbReference type="PRINTS" id="PR00681">
    <property type="entry name" value="RIBOSOMALS1"/>
</dbReference>
<dbReference type="CDD" id="cd05687">
    <property type="entry name" value="S1_RPS1_repeat_ec1_hs1"/>
    <property type="match status" value="1"/>
</dbReference>
<dbReference type="SMART" id="SM00316">
    <property type="entry name" value="S1"/>
    <property type="match status" value="4"/>
</dbReference>
<dbReference type="Gene3D" id="2.40.50.140">
    <property type="entry name" value="Nucleic acid-binding proteins"/>
    <property type="match status" value="4"/>
</dbReference>